<name>A0ABQ7Q843_PLUXY</name>
<protein>
    <submittedName>
        <fullName evidence="1">Uncharacterized protein</fullName>
    </submittedName>
</protein>
<gene>
    <name evidence="1" type="ORF">JYU34_015263</name>
</gene>
<evidence type="ECO:0000313" key="2">
    <source>
        <dbReference type="Proteomes" id="UP000823941"/>
    </source>
</evidence>
<proteinExistence type="predicted"/>
<reference evidence="1 2" key="1">
    <citation type="submission" date="2021-06" db="EMBL/GenBank/DDBJ databases">
        <title>A haploid diamondback moth (Plutella xylostella L.) genome assembly resolves 31 chromosomes and identifies a diamide resistance mutation.</title>
        <authorList>
            <person name="Ward C.M."/>
            <person name="Perry K.D."/>
            <person name="Baker G."/>
            <person name="Powis K."/>
            <person name="Heckel D.G."/>
            <person name="Baxter S.W."/>
        </authorList>
    </citation>
    <scope>NUCLEOTIDE SEQUENCE [LARGE SCALE GENOMIC DNA]</scope>
    <source>
        <strain evidence="1 2">LV</strain>
        <tissue evidence="1">Single pupa</tissue>
    </source>
</reference>
<organism evidence="1 2">
    <name type="scientific">Plutella xylostella</name>
    <name type="common">Diamondback moth</name>
    <name type="synonym">Plutella maculipennis</name>
    <dbReference type="NCBI Taxonomy" id="51655"/>
    <lineage>
        <taxon>Eukaryota</taxon>
        <taxon>Metazoa</taxon>
        <taxon>Ecdysozoa</taxon>
        <taxon>Arthropoda</taxon>
        <taxon>Hexapoda</taxon>
        <taxon>Insecta</taxon>
        <taxon>Pterygota</taxon>
        <taxon>Neoptera</taxon>
        <taxon>Endopterygota</taxon>
        <taxon>Lepidoptera</taxon>
        <taxon>Glossata</taxon>
        <taxon>Ditrysia</taxon>
        <taxon>Yponomeutoidea</taxon>
        <taxon>Plutellidae</taxon>
        <taxon>Plutella</taxon>
    </lineage>
</organism>
<evidence type="ECO:0000313" key="1">
    <source>
        <dbReference type="EMBL" id="KAG7300915.1"/>
    </source>
</evidence>
<sequence>MSSQCDESTHCSVVALLSREQKMATDWWRAAGRARGERESAHLARDARERDS</sequence>
<accession>A0ABQ7Q843</accession>
<keyword evidence="2" id="KW-1185">Reference proteome</keyword>
<comment type="caution">
    <text evidence="1">The sequence shown here is derived from an EMBL/GenBank/DDBJ whole genome shotgun (WGS) entry which is preliminary data.</text>
</comment>
<dbReference type="Proteomes" id="UP000823941">
    <property type="component" value="Chromosome 20"/>
</dbReference>
<dbReference type="EMBL" id="JAHIBW010000020">
    <property type="protein sequence ID" value="KAG7300915.1"/>
    <property type="molecule type" value="Genomic_DNA"/>
</dbReference>